<dbReference type="InterPro" id="IPR041966">
    <property type="entry name" value="LOTUS-like"/>
</dbReference>
<feature type="compositionally biased region" description="Low complexity" evidence="1">
    <location>
        <begin position="153"/>
        <end position="162"/>
    </location>
</feature>
<dbReference type="PANTHER" id="PTHR35811">
    <property type="entry name" value="SLR1870 PROTEIN"/>
    <property type="match status" value="1"/>
</dbReference>
<feature type="domain" description="HTH OST-type" evidence="2">
    <location>
        <begin position="177"/>
        <end position="258"/>
    </location>
</feature>
<proteinExistence type="predicted"/>
<name>A0AA91TL34_9BACT</name>
<dbReference type="EMBL" id="NMPZ01000004">
    <property type="protein sequence ID" value="OXL44825.1"/>
    <property type="molecule type" value="Genomic_DNA"/>
</dbReference>
<dbReference type="Pfam" id="PF01936">
    <property type="entry name" value="NYN"/>
    <property type="match status" value="1"/>
</dbReference>
<dbReference type="AlphaFoldDB" id="A0AA91TL34"/>
<evidence type="ECO:0000256" key="1">
    <source>
        <dbReference type="SAM" id="MobiDB-lite"/>
    </source>
</evidence>
<sequence>MVQERKIALLVDAENVSHHRIGQVMTAVKNNLGGLVTVKRIYADWTKPNLSAWKAELRKHAFLPIQQYSFTSGKNSTDFALVIDAMDLLYQNDIDVFYIVSSDSDFTRLAMRIRESGKMVIGMGEKKTPESFVMACHDYIFFDGNHDDCGSASSVSSSPSAGSKEKGSTSQKMTPGISRKLIALLREVVSEAAESDGWSELGCVASRLHLRKPGFKVKTYGFSKFIKLIDACGDSFLIDLDHPIRKKKKTIRKVCLKNR</sequence>
<dbReference type="Proteomes" id="UP000215155">
    <property type="component" value="Unassembled WGS sequence"/>
</dbReference>
<gene>
    <name evidence="3" type="ORF">CFT61_03910</name>
</gene>
<evidence type="ECO:0000259" key="2">
    <source>
        <dbReference type="PROSITE" id="PS51644"/>
    </source>
</evidence>
<evidence type="ECO:0000313" key="4">
    <source>
        <dbReference type="Proteomes" id="UP000215155"/>
    </source>
</evidence>
<dbReference type="CDD" id="cd10146">
    <property type="entry name" value="LabA_like_C"/>
    <property type="match status" value="1"/>
</dbReference>
<dbReference type="InterPro" id="IPR025605">
    <property type="entry name" value="OST-HTH/LOTUS_dom"/>
</dbReference>
<dbReference type="PROSITE" id="PS51644">
    <property type="entry name" value="HTH_OST"/>
    <property type="match status" value="1"/>
</dbReference>
<dbReference type="PANTHER" id="PTHR35811:SF1">
    <property type="entry name" value="HTH OST-TYPE DOMAIN-CONTAINING PROTEIN"/>
    <property type="match status" value="1"/>
</dbReference>
<organism evidence="3 4">
    <name type="scientific">Segatella copri</name>
    <dbReference type="NCBI Taxonomy" id="165179"/>
    <lineage>
        <taxon>Bacteria</taxon>
        <taxon>Pseudomonadati</taxon>
        <taxon>Bacteroidota</taxon>
        <taxon>Bacteroidia</taxon>
        <taxon>Bacteroidales</taxon>
        <taxon>Prevotellaceae</taxon>
        <taxon>Segatella</taxon>
    </lineage>
</organism>
<dbReference type="Gene3D" id="3.40.50.1010">
    <property type="entry name" value="5'-nuclease"/>
    <property type="match status" value="1"/>
</dbReference>
<dbReference type="CDD" id="cd11297">
    <property type="entry name" value="PIN_LabA-like_N_1"/>
    <property type="match status" value="1"/>
</dbReference>
<dbReference type="Gene3D" id="3.30.420.610">
    <property type="entry name" value="LOTUS domain-like"/>
    <property type="match status" value="1"/>
</dbReference>
<feature type="region of interest" description="Disordered" evidence="1">
    <location>
        <begin position="153"/>
        <end position="173"/>
    </location>
</feature>
<accession>A0AA91TL34</accession>
<dbReference type="InterPro" id="IPR021139">
    <property type="entry name" value="NYN"/>
</dbReference>
<evidence type="ECO:0000313" key="3">
    <source>
        <dbReference type="EMBL" id="OXL44825.1"/>
    </source>
</evidence>
<dbReference type="Pfam" id="PF12872">
    <property type="entry name" value="OST-HTH"/>
    <property type="match status" value="1"/>
</dbReference>
<reference evidence="3 4" key="1">
    <citation type="submission" date="2017-07" db="EMBL/GenBank/DDBJ databases">
        <title>Draft genome sequence of Prevotella copri isolated from the gut of healthy adult Indian.</title>
        <authorList>
            <person name="Das B."/>
            <person name="Bag S."/>
            <person name="Ghosh T.S."/>
        </authorList>
    </citation>
    <scope>NUCLEOTIDE SEQUENCE [LARGE SCALE GENOMIC DNA]</scope>
    <source>
        <strain evidence="3 4">Indica</strain>
    </source>
</reference>
<dbReference type="GO" id="GO:0004540">
    <property type="term" value="F:RNA nuclease activity"/>
    <property type="evidence" value="ECO:0007669"/>
    <property type="project" value="InterPro"/>
</dbReference>
<dbReference type="RefSeq" id="WP_089543167.1">
    <property type="nucleotide sequence ID" value="NZ_NMPZ01000004.1"/>
</dbReference>
<protein>
    <submittedName>
        <fullName evidence="3">Maebl</fullName>
    </submittedName>
</protein>
<comment type="caution">
    <text evidence="3">The sequence shown here is derived from an EMBL/GenBank/DDBJ whole genome shotgun (WGS) entry which is preliminary data.</text>
</comment>